<sequence length="1493" mass="169789">METSPYSNDEYTIGWISALSDELKVAMAMLDEEHGMPQSLPREDSNVYHLGKIGGHKIAMACLPGGQTGTGPAAVVAENMRRTFKNIRFALLVGIGGGVPGKGKDIRLGDVVVSHPRGIYTGVVQYDYGKLNGNGDTQRKDWFSAPPMKVLSAVTKLDTLHTRPKNPKNNMTGIVDELGEDYAYPEPSEALDHLYRADHPHIPEAETCDSCDTHAIVSRKPRKSPSKPRVHYGIIASGNMVLKNGVEREKIDQRYENLIMCFEMEAAGMMNNFPCLVIRGISDYSDSHKNDEWRNRAIAVASAYAKELLCLIEPSDMDVLPPIAARALETVSKKLKSIDENTSANTELLEQSNKENRQKREQDLQMQFEAWLKPPNVRETQQDHARRRLPGTCDWIWSNPTFLRWNDSSPSSAPDRVFCIYGPPGSGKSILASAIVDRLWNEKVSTLFYTFSGMNASHQKSNGLIRSLLWQLVKIVIQKQSTSLLSTLMLMGQPTTSDLWTGINEIATLVSEPIYCIVDGVDESMDPISELLERVLALLEARSNFRFILLGRQHSFHQAHSIRHKIEVHPALTKDDLDRVIEMGINQSAILNKQDVREKVLRSLQEQSDGNFLWVKLMFVHLEKSLPLAHGIKRLNKLPRDLESIYEEFFLRLSRTLEPDELILSQRLFAFIVVSQRPLSIAEVQHLLAADASSTSKDEKQSIQDCLIPGLDQRILDLCGDLINIENGCLQLVHFSVKEFLVRPKKQWPNYGKRRKTMKFRVAPEGSHSSLASACMLYLEECLDDSPVHDQDNTSELERCHPFLRYSFTYLHTHLHQSGLPTESTLKDLRNFLRSNRWIAWWEIMLIGHIEDDSLLSHSDEGEKFLSWLGDKHEEMLAVASASLKITFEKRAQEFGVDDPRTERIGFSLHYLGGLSVSPPAEAPGSCAAPNSSLSMNPRQIMRLVRGDEPLSSQLKTNLVLGMLAYLQKAKHLTNPMQLIFEKILQYGSSMPVYVLLNVGYFCRRVGRLEQAVEFYLVGMRKVEQREDRIKYQILFELGYTYWQLGQYKKSLQPLKDCVAGWARVLGSEHKDTLLAFHLIGNVHYALSQFTESLEVFKKALIGLEKVLGPEDESTLVNISNIGLTYFRLGKYAESLEFFEKALPGLEKILGPEHENTLVNISNIGITYFRLGKYAESLEFFKKALIGREKAHGPEHTQTLEALAWKGEVYFHQQQYTESLDIYNKLLAGREKVLGQEHDTTLQALNRIGALYFYQRQYIESLKVFKRVLAGWEKLLGPDHDTTLQALEQIGGFYSYQYRYTESLEVYKKALARREKILGPEHDKTLWTLGQVATLYVHQHRYTESLEVFRKVLIGREKISGPEDETTLRTLEWIGYLYSHQRQYTEALKFYRKALAGREKALLPENEEFLRTLQSVGHSHIGLHQFADSLVFLKRALRGQEQILGPEHKETLQTYKSIWDAHKSLGYDTSALLGFTVIDPALRSPERVFSGDT</sequence>
<feature type="domain" description="Nephrocystin 3-like N-terminal" evidence="5">
    <location>
        <begin position="391"/>
        <end position="552"/>
    </location>
</feature>
<gene>
    <name evidence="6" type="ORF">N7541_005368</name>
</gene>
<dbReference type="PANTHER" id="PTHR46082">
    <property type="entry name" value="ATP/GTP-BINDING PROTEIN-RELATED"/>
    <property type="match status" value="1"/>
</dbReference>
<feature type="domain" description="GPI inositol-deacylase winged helix" evidence="4">
    <location>
        <begin position="665"/>
        <end position="743"/>
    </location>
</feature>
<reference evidence="6" key="2">
    <citation type="journal article" date="2023" name="IMA Fungus">
        <title>Comparative genomic study of the Penicillium genus elucidates a diverse pangenome and 15 lateral gene transfer events.</title>
        <authorList>
            <person name="Petersen C."/>
            <person name="Sorensen T."/>
            <person name="Nielsen M.R."/>
            <person name="Sondergaard T.E."/>
            <person name="Sorensen J.L."/>
            <person name="Fitzpatrick D.A."/>
            <person name="Frisvad J.C."/>
            <person name="Nielsen K.L."/>
        </authorList>
    </citation>
    <scope>NUCLEOTIDE SEQUENCE</scope>
    <source>
        <strain evidence="6">IBT 35675</strain>
    </source>
</reference>
<dbReference type="Gene3D" id="3.40.50.300">
    <property type="entry name" value="P-loop containing nucleotide triphosphate hydrolases"/>
    <property type="match status" value="1"/>
</dbReference>
<dbReference type="SUPFAM" id="SSF48452">
    <property type="entry name" value="TPR-like"/>
    <property type="match status" value="4"/>
</dbReference>
<evidence type="ECO:0000256" key="1">
    <source>
        <dbReference type="ARBA" id="ARBA00022737"/>
    </source>
</evidence>
<evidence type="ECO:0000256" key="2">
    <source>
        <dbReference type="PROSITE-ProRule" id="PRU00339"/>
    </source>
</evidence>
<dbReference type="SMART" id="SM00028">
    <property type="entry name" value="TPR"/>
    <property type="match status" value="11"/>
</dbReference>
<dbReference type="PANTHER" id="PTHR46082:SF11">
    <property type="entry name" value="AAA+ ATPASE DOMAIN-CONTAINING PROTEIN-RELATED"/>
    <property type="match status" value="1"/>
</dbReference>
<keyword evidence="2" id="KW-0802">TPR repeat</keyword>
<protein>
    <recommendedName>
        <fullName evidence="8">Nucleoside phosphorylase domain-containing protein</fullName>
    </recommendedName>
</protein>
<dbReference type="InterPro" id="IPR054471">
    <property type="entry name" value="GPIID_WHD"/>
</dbReference>
<dbReference type="Pfam" id="PF13424">
    <property type="entry name" value="TPR_12"/>
    <property type="match status" value="4"/>
</dbReference>
<dbReference type="Proteomes" id="UP001148299">
    <property type="component" value="Unassembled WGS sequence"/>
</dbReference>
<name>A0A9W9UWV8_PENBR</name>
<evidence type="ECO:0000313" key="6">
    <source>
        <dbReference type="EMBL" id="KAJ5358210.1"/>
    </source>
</evidence>
<proteinExistence type="predicted"/>
<feature type="repeat" description="TPR" evidence="2">
    <location>
        <begin position="1116"/>
        <end position="1149"/>
    </location>
</feature>
<accession>A0A9W9UWV8</accession>
<dbReference type="InterPro" id="IPR056884">
    <property type="entry name" value="NPHP3-like_N"/>
</dbReference>
<dbReference type="Pfam" id="PF01048">
    <property type="entry name" value="PNP_UDP_1"/>
    <property type="match status" value="1"/>
</dbReference>
<dbReference type="SUPFAM" id="SSF52540">
    <property type="entry name" value="P-loop containing nucleoside triphosphate hydrolases"/>
    <property type="match status" value="1"/>
</dbReference>
<dbReference type="Gene3D" id="1.25.40.10">
    <property type="entry name" value="Tetratricopeptide repeat domain"/>
    <property type="match status" value="3"/>
</dbReference>
<dbReference type="GO" id="GO:0009116">
    <property type="term" value="P:nucleoside metabolic process"/>
    <property type="evidence" value="ECO:0007669"/>
    <property type="project" value="InterPro"/>
</dbReference>
<feature type="domain" description="Nucleoside phosphorylase" evidence="3">
    <location>
        <begin position="13"/>
        <end position="303"/>
    </location>
</feature>
<evidence type="ECO:0008006" key="8">
    <source>
        <dbReference type="Google" id="ProtNLM"/>
    </source>
</evidence>
<feature type="repeat" description="TPR" evidence="2">
    <location>
        <begin position="1158"/>
        <end position="1191"/>
    </location>
</feature>
<dbReference type="Pfam" id="PF13374">
    <property type="entry name" value="TPR_10"/>
    <property type="match status" value="2"/>
</dbReference>
<dbReference type="InterPro" id="IPR027417">
    <property type="entry name" value="P-loop_NTPase"/>
</dbReference>
<dbReference type="EMBL" id="JAPZBR010000003">
    <property type="protein sequence ID" value="KAJ5358210.1"/>
    <property type="molecule type" value="Genomic_DNA"/>
</dbReference>
<dbReference type="InterPro" id="IPR011990">
    <property type="entry name" value="TPR-like_helical_dom_sf"/>
</dbReference>
<feature type="repeat" description="TPR" evidence="2">
    <location>
        <begin position="1368"/>
        <end position="1401"/>
    </location>
</feature>
<evidence type="ECO:0000259" key="3">
    <source>
        <dbReference type="Pfam" id="PF01048"/>
    </source>
</evidence>
<dbReference type="InterPro" id="IPR053137">
    <property type="entry name" value="NLR-like"/>
</dbReference>
<reference evidence="6" key="1">
    <citation type="submission" date="2022-12" db="EMBL/GenBank/DDBJ databases">
        <authorList>
            <person name="Petersen C."/>
        </authorList>
    </citation>
    <scope>NUCLEOTIDE SEQUENCE</scope>
    <source>
        <strain evidence="6">IBT 35675</strain>
    </source>
</reference>
<dbReference type="InterPro" id="IPR019734">
    <property type="entry name" value="TPR_rpt"/>
</dbReference>
<evidence type="ECO:0000259" key="4">
    <source>
        <dbReference type="Pfam" id="PF22939"/>
    </source>
</evidence>
<dbReference type="Gene3D" id="3.40.50.1580">
    <property type="entry name" value="Nucleoside phosphorylase domain"/>
    <property type="match status" value="1"/>
</dbReference>
<comment type="caution">
    <text evidence="6">The sequence shown here is derived from an EMBL/GenBank/DDBJ whole genome shotgun (WGS) entry which is preliminary data.</text>
</comment>
<keyword evidence="7" id="KW-1185">Reference proteome</keyword>
<keyword evidence="1" id="KW-0677">Repeat</keyword>
<evidence type="ECO:0000313" key="7">
    <source>
        <dbReference type="Proteomes" id="UP001148299"/>
    </source>
</evidence>
<dbReference type="InterPro" id="IPR000845">
    <property type="entry name" value="Nucleoside_phosphorylase_d"/>
</dbReference>
<evidence type="ECO:0000259" key="5">
    <source>
        <dbReference type="Pfam" id="PF24883"/>
    </source>
</evidence>
<dbReference type="InterPro" id="IPR035994">
    <property type="entry name" value="Nucleoside_phosphorylase_sf"/>
</dbReference>
<dbReference type="Pfam" id="PF22939">
    <property type="entry name" value="WHD_GPIID"/>
    <property type="match status" value="1"/>
</dbReference>
<dbReference type="Pfam" id="PF24883">
    <property type="entry name" value="NPHP3_N"/>
    <property type="match status" value="1"/>
</dbReference>
<dbReference type="PROSITE" id="PS50005">
    <property type="entry name" value="TPR"/>
    <property type="match status" value="3"/>
</dbReference>
<organism evidence="6 7">
    <name type="scientific">Penicillium brevicompactum</name>
    <dbReference type="NCBI Taxonomy" id="5074"/>
    <lineage>
        <taxon>Eukaryota</taxon>
        <taxon>Fungi</taxon>
        <taxon>Dikarya</taxon>
        <taxon>Ascomycota</taxon>
        <taxon>Pezizomycotina</taxon>
        <taxon>Eurotiomycetes</taxon>
        <taxon>Eurotiomycetidae</taxon>
        <taxon>Eurotiales</taxon>
        <taxon>Aspergillaceae</taxon>
        <taxon>Penicillium</taxon>
    </lineage>
</organism>
<dbReference type="SUPFAM" id="SSF53167">
    <property type="entry name" value="Purine and uridine phosphorylases"/>
    <property type="match status" value="1"/>
</dbReference>
<dbReference type="GO" id="GO:0003824">
    <property type="term" value="F:catalytic activity"/>
    <property type="evidence" value="ECO:0007669"/>
    <property type="project" value="InterPro"/>
</dbReference>